<organism evidence="7 8">
    <name type="scientific">Callorhinchus milii</name>
    <name type="common">Ghost shark</name>
    <dbReference type="NCBI Taxonomy" id="7868"/>
    <lineage>
        <taxon>Eukaryota</taxon>
        <taxon>Metazoa</taxon>
        <taxon>Chordata</taxon>
        <taxon>Craniata</taxon>
        <taxon>Vertebrata</taxon>
        <taxon>Chondrichthyes</taxon>
        <taxon>Holocephali</taxon>
        <taxon>Chimaeriformes</taxon>
        <taxon>Callorhinchidae</taxon>
        <taxon>Callorhinchus</taxon>
    </lineage>
</organism>
<evidence type="ECO:0000256" key="3">
    <source>
        <dbReference type="ARBA" id="ARBA00022801"/>
    </source>
</evidence>
<dbReference type="InterPro" id="IPR001254">
    <property type="entry name" value="Trypsin_dom"/>
</dbReference>
<keyword evidence="2" id="KW-0732">Signal</keyword>
<dbReference type="InParanoid" id="A0A4W3GTJ5"/>
<accession>A0A4W3GTJ5</accession>
<keyword evidence="8" id="KW-1185">Reference proteome</keyword>
<keyword evidence="3" id="KW-0378">Hydrolase</keyword>
<evidence type="ECO:0000313" key="7">
    <source>
        <dbReference type="Ensembl" id="ENSCMIP00000006916.1"/>
    </source>
</evidence>
<evidence type="ECO:0000256" key="4">
    <source>
        <dbReference type="ARBA" id="ARBA00023157"/>
    </source>
</evidence>
<dbReference type="Proteomes" id="UP000314986">
    <property type="component" value="Unassembled WGS sequence"/>
</dbReference>
<reference evidence="7" key="5">
    <citation type="submission" date="2025-09" db="UniProtKB">
        <authorList>
            <consortium name="Ensembl"/>
        </authorList>
    </citation>
    <scope>IDENTIFICATION</scope>
</reference>
<dbReference type="GO" id="GO:0006508">
    <property type="term" value="P:proteolysis"/>
    <property type="evidence" value="ECO:0007669"/>
    <property type="project" value="UniProtKB-KW"/>
</dbReference>
<evidence type="ECO:0000256" key="2">
    <source>
        <dbReference type="ARBA" id="ARBA00022729"/>
    </source>
</evidence>
<dbReference type="PANTHER" id="PTHR24253">
    <property type="entry name" value="TRANSMEMBRANE PROTEASE SERINE"/>
    <property type="match status" value="1"/>
</dbReference>
<evidence type="ECO:0000259" key="6">
    <source>
        <dbReference type="PROSITE" id="PS50240"/>
    </source>
</evidence>
<reference evidence="8" key="3">
    <citation type="journal article" date="2014" name="Nature">
        <title>Elephant shark genome provides unique insights into gnathostome evolution.</title>
        <authorList>
            <consortium name="International Elephant Shark Genome Sequencing Consortium"/>
            <person name="Venkatesh B."/>
            <person name="Lee A.P."/>
            <person name="Ravi V."/>
            <person name="Maurya A.K."/>
            <person name="Lian M.M."/>
            <person name="Swann J.B."/>
            <person name="Ohta Y."/>
            <person name="Flajnik M.F."/>
            <person name="Sutoh Y."/>
            <person name="Kasahara M."/>
            <person name="Hoon S."/>
            <person name="Gangu V."/>
            <person name="Roy S.W."/>
            <person name="Irimia M."/>
            <person name="Korzh V."/>
            <person name="Kondrychyn I."/>
            <person name="Lim Z.W."/>
            <person name="Tay B.H."/>
            <person name="Tohari S."/>
            <person name="Kong K.W."/>
            <person name="Ho S."/>
            <person name="Lorente-Galdos B."/>
            <person name="Quilez J."/>
            <person name="Marques-Bonet T."/>
            <person name="Raney B.J."/>
            <person name="Ingham P.W."/>
            <person name="Tay A."/>
            <person name="Hillier L.W."/>
            <person name="Minx P."/>
            <person name="Boehm T."/>
            <person name="Wilson R.K."/>
            <person name="Brenner S."/>
            <person name="Warren W.C."/>
        </authorList>
    </citation>
    <scope>NUCLEOTIDE SEQUENCE [LARGE SCALE GENOMIC DNA]</scope>
</reference>
<reference evidence="8" key="2">
    <citation type="journal article" date="2007" name="PLoS Biol.">
        <title>Survey sequencing and comparative analysis of the elephant shark (Callorhinchus milii) genome.</title>
        <authorList>
            <person name="Venkatesh B."/>
            <person name="Kirkness E.F."/>
            <person name="Loh Y.H."/>
            <person name="Halpern A.L."/>
            <person name="Lee A.P."/>
            <person name="Johnson J."/>
            <person name="Dandona N."/>
            <person name="Viswanathan L.D."/>
            <person name="Tay A."/>
            <person name="Venter J.C."/>
            <person name="Strausberg R.L."/>
            <person name="Brenner S."/>
        </authorList>
    </citation>
    <scope>NUCLEOTIDE SEQUENCE [LARGE SCALE GENOMIC DNA]</scope>
</reference>
<dbReference type="GeneTree" id="ENSGT00940000156020"/>
<dbReference type="Gene3D" id="2.40.10.10">
    <property type="entry name" value="Trypsin-like serine proteases"/>
    <property type="match status" value="3"/>
</dbReference>
<evidence type="ECO:0000313" key="8">
    <source>
        <dbReference type="Proteomes" id="UP000314986"/>
    </source>
</evidence>
<dbReference type="STRING" id="7868.ENSCMIP00000006916"/>
<dbReference type="SMART" id="SM00020">
    <property type="entry name" value="Tryp_SPc"/>
    <property type="match status" value="1"/>
</dbReference>
<dbReference type="SUPFAM" id="SSF50494">
    <property type="entry name" value="Trypsin-like serine proteases"/>
    <property type="match status" value="1"/>
</dbReference>
<keyword evidence="1" id="KW-0645">Protease</keyword>
<dbReference type="Ensembl" id="ENSCMIT00000007135.1">
    <property type="protein sequence ID" value="ENSCMIP00000006916.1"/>
    <property type="gene ID" value="ENSCMIG00000003872.1"/>
</dbReference>
<reference evidence="7" key="4">
    <citation type="submission" date="2025-08" db="UniProtKB">
        <authorList>
            <consortium name="Ensembl"/>
        </authorList>
    </citation>
    <scope>IDENTIFICATION</scope>
</reference>
<name>A0A4W3GTJ5_CALMI</name>
<sequence>RGIKRLQIHPEGHGGRVDGDCFVCFPCVTGCGLVSRQNAKNLAGGEFPWHVSLQFNWEFLCGGAILDSSHLFGDVIVVAGTLRLEKSQLVYGVERIILHEDFKHGSFSHYIPENDIALVMVTSPMIFTAYVSPVCYPNAPYFHMKLLENCWATGWQVIHPGKKRKRSKYALLKMRVDYMRLASCEKYYPVFLRKRDVICMRNRSKRRSMCTVTHSLLTLSHS</sequence>
<protein>
    <submittedName>
        <fullName evidence="7">Serine protease 45-like</fullName>
    </submittedName>
</protein>
<evidence type="ECO:0000256" key="1">
    <source>
        <dbReference type="ARBA" id="ARBA00022670"/>
    </source>
</evidence>
<dbReference type="InterPro" id="IPR009003">
    <property type="entry name" value="Peptidase_S1_PA"/>
</dbReference>
<feature type="domain" description="Peptidase S1" evidence="6">
    <location>
        <begin position="33"/>
        <end position="210"/>
    </location>
</feature>
<reference evidence="8" key="1">
    <citation type="journal article" date="2006" name="Science">
        <title>Ancient noncoding elements conserved in the human genome.</title>
        <authorList>
            <person name="Venkatesh B."/>
            <person name="Kirkness E.F."/>
            <person name="Loh Y.H."/>
            <person name="Halpern A.L."/>
            <person name="Lee A.P."/>
            <person name="Johnson J."/>
            <person name="Dandona N."/>
            <person name="Viswanathan L.D."/>
            <person name="Tay A."/>
            <person name="Venter J.C."/>
            <person name="Strausberg R.L."/>
            <person name="Brenner S."/>
        </authorList>
    </citation>
    <scope>NUCLEOTIDE SEQUENCE [LARGE SCALE GENOMIC DNA]</scope>
</reference>
<dbReference type="PROSITE" id="PS50240">
    <property type="entry name" value="TRYPSIN_DOM"/>
    <property type="match status" value="1"/>
</dbReference>
<dbReference type="Pfam" id="PF00089">
    <property type="entry name" value="Trypsin"/>
    <property type="match status" value="1"/>
</dbReference>
<keyword evidence="5" id="KW-0325">Glycoprotein</keyword>
<dbReference type="AlphaFoldDB" id="A0A4W3GTJ5"/>
<dbReference type="PANTHER" id="PTHR24253:SF159">
    <property type="entry name" value="SERINE PROTEASE 42"/>
    <property type="match status" value="1"/>
</dbReference>
<evidence type="ECO:0000256" key="5">
    <source>
        <dbReference type="ARBA" id="ARBA00023180"/>
    </source>
</evidence>
<dbReference type="InterPro" id="IPR043504">
    <property type="entry name" value="Peptidase_S1_PA_chymotrypsin"/>
</dbReference>
<keyword evidence="4" id="KW-1015">Disulfide bond</keyword>
<dbReference type="GO" id="GO:0004252">
    <property type="term" value="F:serine-type endopeptidase activity"/>
    <property type="evidence" value="ECO:0007669"/>
    <property type="project" value="InterPro"/>
</dbReference>
<proteinExistence type="predicted"/>